<evidence type="ECO:0000256" key="2">
    <source>
        <dbReference type="ARBA" id="ARBA00022857"/>
    </source>
</evidence>
<dbReference type="Pfam" id="PF00190">
    <property type="entry name" value="Cupin_1"/>
    <property type="match status" value="1"/>
</dbReference>
<evidence type="ECO:0000259" key="4">
    <source>
        <dbReference type="Pfam" id="PF00190"/>
    </source>
</evidence>
<dbReference type="InterPro" id="IPR002347">
    <property type="entry name" value="SDR_fam"/>
</dbReference>
<dbReference type="Gene3D" id="2.60.120.10">
    <property type="entry name" value="Jelly Rolls"/>
    <property type="match status" value="1"/>
</dbReference>
<accession>A0A2I2FPU9</accession>
<dbReference type="AlphaFoldDB" id="A0A2I2FPU9"/>
<dbReference type="EMBL" id="KZ559117">
    <property type="protein sequence ID" value="PLB42662.1"/>
    <property type="molecule type" value="Genomic_DNA"/>
</dbReference>
<gene>
    <name evidence="5" type="ORF">BDW47DRAFT_121764</name>
</gene>
<evidence type="ECO:0000256" key="3">
    <source>
        <dbReference type="ARBA" id="ARBA00023002"/>
    </source>
</evidence>
<evidence type="ECO:0000256" key="1">
    <source>
        <dbReference type="ARBA" id="ARBA00006484"/>
    </source>
</evidence>
<dbReference type="InterPro" id="IPR006045">
    <property type="entry name" value="Cupin_1"/>
</dbReference>
<dbReference type="RefSeq" id="XP_024676674.1">
    <property type="nucleotide sequence ID" value="XM_024815697.1"/>
</dbReference>
<dbReference type="CDD" id="cd02219">
    <property type="entry name" value="cupin_YjlB-like"/>
    <property type="match status" value="1"/>
</dbReference>
<dbReference type="PANTHER" id="PTHR43639">
    <property type="entry name" value="OXIDOREDUCTASE, SHORT-CHAIN DEHYDROGENASE/REDUCTASE FAMILY (AFU_ORTHOLOGUE AFUA_5G02870)"/>
    <property type="match status" value="1"/>
</dbReference>
<keyword evidence="2" id="KW-0521">NADP</keyword>
<evidence type="ECO:0000313" key="6">
    <source>
        <dbReference type="Proteomes" id="UP000234585"/>
    </source>
</evidence>
<sequence length="461" mass="49337">MPGRLEGKIALISGSTQGFGRGILETFVREGAVVLGMDLQAVDGPVDGYPEHQAYQIKANVAEEESWKKALSTSIARFGHAPSIVVHNAGWSYPNKSGLDVTVDEFDRLFNVNVRSIYLASRVLIPEMKKNGPGSTVVISSENAIRPGATQTWYNATKAGVSSATKSMALEFARDQLRFNTICPTSGNTPLLNKFAGIGDGPVPAEIIKAKCEAIPIGRLVEPSDVANVALFLAEPASSIISGVEILVDDLIPNSPRPLLHYKNVLPRHPITKQCSPADTWKLFTSNKWSVHWIFRYSHTQVSHYHSQAHECMAVLSGTARIRFGVADTSPDMEANTEGTAHEAGGVELDAEAGDVFVIPAGVAHKTHHTRPAADFALLSPGTGHGIEAEDPQAALGEVQLDGFTMMGAYCGGDWDFLAAGGVFETVWAVPKPRLDPVWGSSSVGLCKTWMGSGVAARSKI</sequence>
<dbReference type="SUPFAM" id="SSF51735">
    <property type="entry name" value="NAD(P)-binding Rossmann-fold domains"/>
    <property type="match status" value="1"/>
</dbReference>
<organism evidence="5 6">
    <name type="scientific">Aspergillus candidus</name>
    <dbReference type="NCBI Taxonomy" id="41067"/>
    <lineage>
        <taxon>Eukaryota</taxon>
        <taxon>Fungi</taxon>
        <taxon>Dikarya</taxon>
        <taxon>Ascomycota</taxon>
        <taxon>Pezizomycotina</taxon>
        <taxon>Eurotiomycetes</taxon>
        <taxon>Eurotiomycetidae</taxon>
        <taxon>Eurotiales</taxon>
        <taxon>Aspergillaceae</taxon>
        <taxon>Aspergillus</taxon>
        <taxon>Aspergillus subgen. Circumdati</taxon>
    </lineage>
</organism>
<dbReference type="OrthoDB" id="294295at2759"/>
<dbReference type="Gene3D" id="3.40.50.720">
    <property type="entry name" value="NAD(P)-binding Rossmann-like Domain"/>
    <property type="match status" value="1"/>
</dbReference>
<keyword evidence="3" id="KW-0560">Oxidoreductase</keyword>
<dbReference type="InterPro" id="IPR014710">
    <property type="entry name" value="RmlC-like_jellyroll"/>
</dbReference>
<dbReference type="STRING" id="41067.A0A2I2FPU9"/>
<dbReference type="GO" id="GO:0016491">
    <property type="term" value="F:oxidoreductase activity"/>
    <property type="evidence" value="ECO:0007669"/>
    <property type="project" value="UniProtKB-KW"/>
</dbReference>
<dbReference type="InterPro" id="IPR036291">
    <property type="entry name" value="NAD(P)-bd_dom_sf"/>
</dbReference>
<name>A0A2I2FPU9_ASPCN</name>
<dbReference type="PRINTS" id="PR00081">
    <property type="entry name" value="GDHRDH"/>
</dbReference>
<comment type="similarity">
    <text evidence="1">Belongs to the short-chain dehydrogenases/reductases (SDR) family.</text>
</comment>
<dbReference type="FunFam" id="3.40.50.720:FF:000084">
    <property type="entry name" value="Short-chain dehydrogenase reductase"/>
    <property type="match status" value="1"/>
</dbReference>
<evidence type="ECO:0000313" key="5">
    <source>
        <dbReference type="EMBL" id="PLB42662.1"/>
    </source>
</evidence>
<dbReference type="SUPFAM" id="SSF51182">
    <property type="entry name" value="RmlC-like cupins"/>
    <property type="match status" value="1"/>
</dbReference>
<protein>
    <recommendedName>
        <fullName evidence="4">Cupin type-1 domain-containing protein</fullName>
    </recommendedName>
</protein>
<dbReference type="PANTHER" id="PTHR43639:SF1">
    <property type="entry name" value="SHORT-CHAIN DEHYDROGENASE_REDUCTASE FAMILY PROTEIN"/>
    <property type="match status" value="1"/>
</dbReference>
<reference evidence="5 6" key="1">
    <citation type="submission" date="2017-12" db="EMBL/GenBank/DDBJ databases">
        <authorList>
            <consortium name="DOE Joint Genome Institute"/>
            <person name="Haridas S."/>
            <person name="Kjaerbolling I."/>
            <person name="Vesth T.C."/>
            <person name="Frisvad J.C."/>
            <person name="Nybo J.L."/>
            <person name="Theobald S."/>
            <person name="Kuo A."/>
            <person name="Bowyer P."/>
            <person name="Matsuda Y."/>
            <person name="Mondo S."/>
            <person name="Lyhne E.K."/>
            <person name="Kogle M.E."/>
            <person name="Clum A."/>
            <person name="Lipzen A."/>
            <person name="Salamov A."/>
            <person name="Ngan C.Y."/>
            <person name="Daum C."/>
            <person name="Chiniquy J."/>
            <person name="Barry K."/>
            <person name="LaButti K."/>
            <person name="Simmons B.A."/>
            <person name="Magnuson J.K."/>
            <person name="Mortensen U.H."/>
            <person name="Larsen T.O."/>
            <person name="Grigoriev I.V."/>
            <person name="Baker S.E."/>
            <person name="Andersen M.R."/>
            <person name="Nordberg H.P."/>
            <person name="Cantor M.N."/>
            <person name="Hua S.X."/>
        </authorList>
    </citation>
    <scope>NUCLEOTIDE SEQUENCE [LARGE SCALE GENOMIC DNA]</scope>
    <source>
        <strain evidence="5 6">CBS 102.13</strain>
    </source>
</reference>
<dbReference type="Pfam" id="PF13561">
    <property type="entry name" value="adh_short_C2"/>
    <property type="match status" value="1"/>
</dbReference>
<feature type="domain" description="Cupin type-1" evidence="4">
    <location>
        <begin position="304"/>
        <end position="374"/>
    </location>
</feature>
<dbReference type="Proteomes" id="UP000234585">
    <property type="component" value="Unassembled WGS sequence"/>
</dbReference>
<dbReference type="GeneID" id="36522857"/>
<dbReference type="InterPro" id="IPR011051">
    <property type="entry name" value="RmlC_Cupin_sf"/>
</dbReference>
<keyword evidence="6" id="KW-1185">Reference proteome</keyword>
<dbReference type="InterPro" id="IPR047121">
    <property type="entry name" value="YjiB-like"/>
</dbReference>
<proteinExistence type="inferred from homology"/>